<dbReference type="InterPro" id="IPR000477">
    <property type="entry name" value="RT_dom"/>
</dbReference>
<dbReference type="InterPro" id="IPR002156">
    <property type="entry name" value="RNaseH_domain"/>
</dbReference>
<feature type="transmembrane region" description="Helical" evidence="4">
    <location>
        <begin position="1624"/>
        <end position="1644"/>
    </location>
</feature>
<evidence type="ECO:0000256" key="2">
    <source>
        <dbReference type="SAM" id="Coils"/>
    </source>
</evidence>
<keyword evidence="4" id="KW-1133">Transmembrane helix</keyword>
<evidence type="ECO:0000259" key="6">
    <source>
        <dbReference type="PROSITE" id="PS50878"/>
    </source>
</evidence>
<organism evidence="7">
    <name type="scientific">Fagus sylvatica</name>
    <name type="common">Beechnut</name>
    <dbReference type="NCBI Taxonomy" id="28930"/>
    <lineage>
        <taxon>Eukaryota</taxon>
        <taxon>Viridiplantae</taxon>
        <taxon>Streptophyta</taxon>
        <taxon>Embryophyta</taxon>
        <taxon>Tracheophyta</taxon>
        <taxon>Spermatophyta</taxon>
        <taxon>Magnoliopsida</taxon>
        <taxon>eudicotyledons</taxon>
        <taxon>Gunneridae</taxon>
        <taxon>Pentapetalae</taxon>
        <taxon>rosids</taxon>
        <taxon>fabids</taxon>
        <taxon>Fagales</taxon>
        <taxon>Fagaceae</taxon>
        <taxon>Fagus</taxon>
    </lineage>
</organism>
<dbReference type="CDD" id="cd23118">
    <property type="entry name" value="RING-H2_SIS3"/>
    <property type="match status" value="1"/>
</dbReference>
<dbReference type="InterPro" id="IPR012337">
    <property type="entry name" value="RNaseH-like_sf"/>
</dbReference>
<protein>
    <recommendedName>
        <fullName evidence="8">Reverse transcriptase domain-containing protein</fullName>
    </recommendedName>
</protein>
<keyword evidence="4" id="KW-0812">Transmembrane</keyword>
<feature type="transmembrane region" description="Helical" evidence="4">
    <location>
        <begin position="1740"/>
        <end position="1762"/>
    </location>
</feature>
<dbReference type="CDD" id="cd06222">
    <property type="entry name" value="RNase_H_like"/>
    <property type="match status" value="1"/>
</dbReference>
<evidence type="ECO:0000313" key="7">
    <source>
        <dbReference type="EMBL" id="SPD30119.1"/>
    </source>
</evidence>
<dbReference type="PANTHER" id="PTHR47179">
    <property type="entry name" value="E3 UBIQUITIN-PROTEIN LIGASE SIS3"/>
    <property type="match status" value="1"/>
</dbReference>
<feature type="domain" description="RING-type" evidence="5">
    <location>
        <begin position="1851"/>
        <end position="1892"/>
    </location>
</feature>
<feature type="transmembrane region" description="Helical" evidence="4">
    <location>
        <begin position="1697"/>
        <end position="1720"/>
    </location>
</feature>
<evidence type="ECO:0000256" key="3">
    <source>
        <dbReference type="SAM" id="MobiDB-lite"/>
    </source>
</evidence>
<dbReference type="PROSITE" id="PS50089">
    <property type="entry name" value="ZF_RING_2"/>
    <property type="match status" value="1"/>
</dbReference>
<proteinExistence type="predicted"/>
<name>A0A2N9J109_FAGSY</name>
<keyword evidence="4" id="KW-0472">Membrane</keyword>
<dbReference type="InterPro" id="IPR001841">
    <property type="entry name" value="Znf_RING"/>
</dbReference>
<dbReference type="GO" id="GO:0003676">
    <property type="term" value="F:nucleic acid binding"/>
    <property type="evidence" value="ECO:0007669"/>
    <property type="project" value="InterPro"/>
</dbReference>
<dbReference type="InterPro" id="IPR005135">
    <property type="entry name" value="Endo/exonuclease/phosphatase"/>
</dbReference>
<dbReference type="SUPFAM" id="SSF53098">
    <property type="entry name" value="Ribonuclease H-like"/>
    <property type="match status" value="1"/>
</dbReference>
<feature type="region of interest" description="Disordered" evidence="3">
    <location>
        <begin position="217"/>
        <end position="299"/>
    </location>
</feature>
<dbReference type="GO" id="GO:0004842">
    <property type="term" value="F:ubiquitin-protein transferase activity"/>
    <property type="evidence" value="ECO:0007669"/>
    <property type="project" value="InterPro"/>
</dbReference>
<dbReference type="EMBL" id="OIVN01006302">
    <property type="protein sequence ID" value="SPD30119.1"/>
    <property type="molecule type" value="Genomic_DNA"/>
</dbReference>
<dbReference type="GO" id="GO:0004523">
    <property type="term" value="F:RNA-DNA hybrid ribonuclease activity"/>
    <property type="evidence" value="ECO:0007669"/>
    <property type="project" value="InterPro"/>
</dbReference>
<dbReference type="SUPFAM" id="SSF56219">
    <property type="entry name" value="DNase I-like"/>
    <property type="match status" value="1"/>
</dbReference>
<dbReference type="Pfam" id="PF00078">
    <property type="entry name" value="RVT_1"/>
    <property type="match status" value="1"/>
</dbReference>
<feature type="domain" description="Reverse transcriptase" evidence="6">
    <location>
        <begin position="807"/>
        <end position="1056"/>
    </location>
</feature>
<dbReference type="InterPro" id="IPR025836">
    <property type="entry name" value="Zn_knuckle_CX2CX4HX4C"/>
</dbReference>
<feature type="compositionally biased region" description="Basic and acidic residues" evidence="3">
    <location>
        <begin position="217"/>
        <end position="226"/>
    </location>
</feature>
<reference evidence="7" key="1">
    <citation type="submission" date="2018-02" db="EMBL/GenBank/DDBJ databases">
        <authorList>
            <person name="Cohen D.B."/>
            <person name="Kent A.D."/>
        </authorList>
    </citation>
    <scope>NUCLEOTIDE SEQUENCE</scope>
</reference>
<dbReference type="Pfam" id="PF13966">
    <property type="entry name" value="zf-RVT"/>
    <property type="match status" value="1"/>
</dbReference>
<feature type="coiled-coil region" evidence="2">
    <location>
        <begin position="622"/>
        <end position="649"/>
    </location>
</feature>
<dbReference type="PANTHER" id="PTHR47179:SF1">
    <property type="entry name" value="E3 UBIQUITIN-PROTEIN LIGASE SIS3"/>
    <property type="match status" value="1"/>
</dbReference>
<dbReference type="GO" id="GO:0010182">
    <property type="term" value="P:sugar mediated signaling pathway"/>
    <property type="evidence" value="ECO:0007669"/>
    <property type="project" value="InterPro"/>
</dbReference>
<sequence>MESIDSLWKNFSLNDKEDCEYDLEQCEEEPGFFLAAKFVTRRVVNVEAVARTFKPLWRADKGFSMKDMGENTLLFNFNAESDLVRVLSNEPWTYDKYVILFKRVEEDVAVETIMFSSVPIWVQIHGLPLRRLSREVALDMGSSLGQVIPYVSEEEERSSENKPRIKVRLDITQSLCRGRRVKWGKDNSGWISFKYERLPNFCYQCGLLTHGDKDCPETGDHHKEVSSDQAQFGPWLRAEPEKPHRKSWVSVEGRRNPYRPPSPPAKTSSVSPEGGKPMRKQPGPEATDMETEENPGFDTVDPIILQTNEKSFVDQLREIDRAFNFRMGTCMDKPGVIEDDLPKLVQELAQMVREKDPTALFLIETWADDPQLEVLRVQFHFHNKLVVPRRNKGGGLALFWKQDLDLQIASYSYSHIDTIVGATSSAPWCFTGFYGAPDTHKREESWNLLRFLKGQYDLPWCCGGDFNEIVRIEEKKGRISKPDSQMQPFRDALDTCGFIDLGYIGAPFTWCNNRFSGATVWERLDQLVATSEWLAIFPQARVFHLDYTGSDHKPLWLSPKSNHNLRAAKPFWFEEMWMSDLGCAETIANSWKASSSGNHMFWVISKLNHCRKNLKTWSKSNFGSIRKQLQDKRRELKLAEENAMQGESSVPIHSLRQEVGRLLAKEERMWRQRSRSQWLKYGDRNTSFFHSRATHRQRRNLIVGLRDTDGVWRTEQDQIQTLLTSYFQSIFLTSNPSSIDTVLQCVPTLVTDSMNEALTKPYTASEVEFALRQMAPLTAPGPDGLPPVFYQNHWHLIGEDVIRGVLSSLNSGKLVRSINHTNITLIPKVKNPEKVSEFRPISLCNVLYKIISKVVANRLKVILPHLISETQSAFVLGRLITDNILVAFETLHHMQSTRQGKRGHMALKLDMSKAYDRVEWSFLSSLMGKLGFNHKFIDLIMECISTVSYSILINGIPHGNFTPSRGIRQGDPLSPYLFILCAEDDSLLFCRASRVECQNIQAILSLYETASGQQLNRDKTSLYFSKNTPLSAQEAIKLQLNVPTIQSYEKYLGLPSFIGRQKKACFSQIKERVWSKLKGWKEKLLSQSGRETLIKVVIQAIPAYTISCFKLPSTLWGLRFRDLQHFNDALLAKQVWRLLHNTNTLFYAVFRAKFFPHGNILSAKGSIRGSYAWTSISRAAHVIKKGMLWRIGDGNSVKIWHENWLPTQGHRKVISPCSSLPLNTKVSHLINPHTRSWNLTLLEQNFLPYDALAIQSIPLPHNQTPDVIIWPHTRDGGYSVRSAYHLLLQEATTSRSSSSNYDVSKALWKKVWSLRTPPKVKNFLWRACSESLPTKLNLWKRKVLRNAWCERCEEEVEDAGHAIWQCVVNSPVWSQESWSQKLRGNQGSFGDLASRILMDESDEIAGRFATIAWFLWHERNKFRLSPTSLPSANTHSQAIALWQEFLAENTASETPRPPRPATTWSPPPLGCYKVNFDGAVFADSHEAGLGVIIRDSNGLIIAALAQKIPYPGSVVLVEALAARRAVDFALEVGTWKVEIEGDSKLTIRDINRQAPIFTPYGHIIDDIRVAAAKLQWFLFNHTRREGNKAAHALARYAQAILDTNVWAFRFLFLPYSMAMRGVDFKWYDGFFLSMLATSVVIVAINWKRYHSCTFPLHIWIVVDYTTVFVFRLLMFVDNGLAAGMGLDFGPQQRRARIHGRVVVLSILSLLLYPFLWAWTVIGTLWFRRAKDCLPEEGQKWGFLIWLLFSYCGLFCIACMSLGKWLTRRQAHLLRAQQGIPLSEYGVVVDMIRVPDWAFEAAGLETRGMGQDAGAYHPGLYLTPAQREAVEALIQELPKFRLKSVPTDCSECPICLEEFHEGNEVRGLPCAHNFHVECIDEWLRLNVKCPRCRCSVFPNLDLSALSNLRAETERSSASVVTTNRYVREPPSQSYLLRLQGLLRPVRTGNVGAADDADTSLETVENGGVALASWDQTSTEPTPTVEPMFVGQTTTPLQH</sequence>
<keyword evidence="1" id="KW-0479">Metal-binding</keyword>
<dbReference type="InterPro" id="IPR013083">
    <property type="entry name" value="Znf_RING/FYVE/PHD"/>
</dbReference>
<feature type="region of interest" description="Disordered" evidence="3">
    <location>
        <begin position="1972"/>
        <end position="1997"/>
    </location>
</feature>
<dbReference type="PROSITE" id="PS50878">
    <property type="entry name" value="RT_POL"/>
    <property type="match status" value="1"/>
</dbReference>
<evidence type="ECO:0000259" key="5">
    <source>
        <dbReference type="PROSITE" id="PS50089"/>
    </source>
</evidence>
<dbReference type="Gene3D" id="3.30.420.10">
    <property type="entry name" value="Ribonuclease H-like superfamily/Ribonuclease H"/>
    <property type="match status" value="1"/>
</dbReference>
<keyword evidence="1" id="KW-0862">Zinc</keyword>
<dbReference type="InterPro" id="IPR044730">
    <property type="entry name" value="RNase_H-like_dom_plant"/>
</dbReference>
<evidence type="ECO:0000256" key="1">
    <source>
        <dbReference type="PROSITE-ProRule" id="PRU00175"/>
    </source>
</evidence>
<accession>A0A2N9J109</accession>
<dbReference type="Pfam" id="PF14111">
    <property type="entry name" value="DUF4283"/>
    <property type="match status" value="1"/>
</dbReference>
<dbReference type="Pfam" id="PF13456">
    <property type="entry name" value="RVT_3"/>
    <property type="match status" value="1"/>
</dbReference>
<feature type="transmembrane region" description="Helical" evidence="4">
    <location>
        <begin position="1656"/>
        <end position="1676"/>
    </location>
</feature>
<dbReference type="InterPro" id="IPR036691">
    <property type="entry name" value="Endo/exonu/phosph_ase_sf"/>
</dbReference>
<gene>
    <name evidence="7" type="ORF">FSB_LOCUS58001</name>
</gene>
<evidence type="ECO:0008006" key="8">
    <source>
        <dbReference type="Google" id="ProtNLM"/>
    </source>
</evidence>
<dbReference type="FunFam" id="3.30.40.10:FF:000281">
    <property type="entry name" value="E3 ubiquitin-protein ligase SIS3"/>
    <property type="match status" value="1"/>
</dbReference>
<dbReference type="InterPro" id="IPR026960">
    <property type="entry name" value="RVT-Znf"/>
</dbReference>
<keyword evidence="1" id="KW-0863">Zinc-finger</keyword>
<evidence type="ECO:0000256" key="4">
    <source>
        <dbReference type="SAM" id="Phobius"/>
    </source>
</evidence>
<dbReference type="Pfam" id="PF03372">
    <property type="entry name" value="Exo_endo_phos"/>
    <property type="match status" value="1"/>
</dbReference>
<dbReference type="SMART" id="SM00184">
    <property type="entry name" value="RING"/>
    <property type="match status" value="1"/>
</dbReference>
<dbReference type="Pfam" id="PF13639">
    <property type="entry name" value="zf-RING_2"/>
    <property type="match status" value="1"/>
</dbReference>
<dbReference type="SUPFAM" id="SSF57850">
    <property type="entry name" value="RING/U-box"/>
    <property type="match status" value="1"/>
</dbReference>
<keyword evidence="2" id="KW-0175">Coiled coil</keyword>
<dbReference type="InterPro" id="IPR044793">
    <property type="entry name" value="SIS3"/>
</dbReference>
<dbReference type="InterPro" id="IPR025558">
    <property type="entry name" value="DUF4283"/>
</dbReference>
<dbReference type="Pfam" id="PF14392">
    <property type="entry name" value="zf-CCHC_4"/>
    <property type="match status" value="1"/>
</dbReference>
<dbReference type="Gene3D" id="3.30.40.10">
    <property type="entry name" value="Zinc/RING finger domain, C3HC4 (zinc finger)"/>
    <property type="match status" value="1"/>
</dbReference>
<dbReference type="CDD" id="cd01650">
    <property type="entry name" value="RT_nLTR_like"/>
    <property type="match status" value="1"/>
</dbReference>
<dbReference type="InterPro" id="IPR036397">
    <property type="entry name" value="RNaseH_sf"/>
</dbReference>
<dbReference type="Gene3D" id="3.60.10.10">
    <property type="entry name" value="Endonuclease/exonuclease/phosphatase"/>
    <property type="match status" value="1"/>
</dbReference>
<dbReference type="GO" id="GO:0008270">
    <property type="term" value="F:zinc ion binding"/>
    <property type="evidence" value="ECO:0007669"/>
    <property type="project" value="UniProtKB-KW"/>
</dbReference>